<dbReference type="PANTHER" id="PTHR43133">
    <property type="entry name" value="RNA POLYMERASE ECF-TYPE SIGMA FACTO"/>
    <property type="match status" value="1"/>
</dbReference>
<dbReference type="GO" id="GO:0003677">
    <property type="term" value="F:DNA binding"/>
    <property type="evidence" value="ECO:0007669"/>
    <property type="project" value="UniProtKB-KW"/>
</dbReference>
<organism evidence="8 10">
    <name type="scientific">Flavonifractor plautii</name>
    <name type="common">Fusobacterium plautii</name>
    <dbReference type="NCBI Taxonomy" id="292800"/>
    <lineage>
        <taxon>Bacteria</taxon>
        <taxon>Bacillati</taxon>
        <taxon>Bacillota</taxon>
        <taxon>Clostridia</taxon>
        <taxon>Eubacteriales</taxon>
        <taxon>Oscillospiraceae</taxon>
        <taxon>Flavonifractor</taxon>
    </lineage>
</organism>
<dbReference type="EMBL" id="WKPO01000041">
    <property type="protein sequence ID" value="MSB50720.1"/>
    <property type="molecule type" value="Genomic_DNA"/>
</dbReference>
<dbReference type="GO" id="GO:0016987">
    <property type="term" value="F:sigma factor activity"/>
    <property type="evidence" value="ECO:0007669"/>
    <property type="project" value="UniProtKB-KW"/>
</dbReference>
<keyword evidence="2" id="KW-0731">Sigma factor</keyword>
<evidence type="ECO:0000256" key="3">
    <source>
        <dbReference type="ARBA" id="ARBA00023125"/>
    </source>
</evidence>
<evidence type="ECO:0000256" key="5">
    <source>
        <dbReference type="SAM" id="MobiDB-lite"/>
    </source>
</evidence>
<evidence type="ECO:0000256" key="1">
    <source>
        <dbReference type="ARBA" id="ARBA00023015"/>
    </source>
</evidence>
<dbReference type="Proteomes" id="UP000429811">
    <property type="component" value="Unassembled WGS sequence"/>
</dbReference>
<gene>
    <name evidence="7" type="ORF">ERS852411_02324</name>
    <name evidence="8" type="ORF">GKE90_18840</name>
</gene>
<dbReference type="RefSeq" id="WP_009259505.1">
    <property type="nucleotide sequence ID" value="NZ_JADMVC010000027.1"/>
</dbReference>
<feature type="compositionally biased region" description="Basic and acidic residues" evidence="5">
    <location>
        <begin position="1"/>
        <end position="20"/>
    </location>
</feature>
<keyword evidence="3" id="KW-0238">DNA-binding</keyword>
<proteinExistence type="predicted"/>
<dbReference type="PANTHER" id="PTHR43133:SF8">
    <property type="entry name" value="RNA POLYMERASE SIGMA FACTOR HI_1459-RELATED"/>
    <property type="match status" value="1"/>
</dbReference>
<keyword evidence="1" id="KW-0805">Transcription regulation</keyword>
<dbReference type="InterPro" id="IPR039425">
    <property type="entry name" value="RNA_pol_sigma-70-like"/>
</dbReference>
<keyword evidence="4" id="KW-0804">Transcription</keyword>
<evidence type="ECO:0000313" key="9">
    <source>
        <dbReference type="Proteomes" id="UP000095746"/>
    </source>
</evidence>
<dbReference type="InterPro" id="IPR014284">
    <property type="entry name" value="RNA_pol_sigma-70_dom"/>
</dbReference>
<sequence length="173" mass="20445">MDGSHPKNIDPRPKRRRDEENPYEIYTTGINTTHPRYFLAFTDSNKVKRWMEIDKTLFDAFNEFELDDLSFFNEVDRHYERSEMTEATLSRRAAKPQESVEEIVSQQMEVDKLHRAIAQLPEKQRRRLVLYYFGEFTYEQIADMEGCKHPAVMKSISSALKKLKNFLSGEVTI</sequence>
<feature type="region of interest" description="Disordered" evidence="5">
    <location>
        <begin position="1"/>
        <end position="23"/>
    </location>
</feature>
<evidence type="ECO:0000256" key="2">
    <source>
        <dbReference type="ARBA" id="ARBA00023082"/>
    </source>
</evidence>
<dbReference type="EMBL" id="CYZT01000195">
    <property type="protein sequence ID" value="CUO88194.1"/>
    <property type="molecule type" value="Genomic_DNA"/>
</dbReference>
<protein>
    <submittedName>
        <fullName evidence="7 8">RNA polymerase sigma factor</fullName>
    </submittedName>
</protein>
<evidence type="ECO:0000313" key="8">
    <source>
        <dbReference type="EMBL" id="MSB50720.1"/>
    </source>
</evidence>
<dbReference type="AlphaFoldDB" id="A0A174RHI3"/>
<evidence type="ECO:0000313" key="7">
    <source>
        <dbReference type="EMBL" id="CUO88194.1"/>
    </source>
</evidence>
<dbReference type="InterPro" id="IPR013249">
    <property type="entry name" value="RNA_pol_sigma70_r4_t2"/>
</dbReference>
<evidence type="ECO:0000313" key="10">
    <source>
        <dbReference type="Proteomes" id="UP000429811"/>
    </source>
</evidence>
<dbReference type="InterPro" id="IPR013324">
    <property type="entry name" value="RNA_pol_sigma_r3/r4-like"/>
</dbReference>
<dbReference type="Pfam" id="PF08281">
    <property type="entry name" value="Sigma70_r4_2"/>
    <property type="match status" value="1"/>
</dbReference>
<accession>A0A174RHI3</accession>
<feature type="domain" description="RNA polymerase sigma factor 70 region 4 type 2" evidence="6">
    <location>
        <begin position="112"/>
        <end position="163"/>
    </location>
</feature>
<reference evidence="7 9" key="1">
    <citation type="submission" date="2015-09" db="EMBL/GenBank/DDBJ databases">
        <authorList>
            <consortium name="Pathogen Informatics"/>
        </authorList>
    </citation>
    <scope>NUCLEOTIDE SEQUENCE [LARGE SCALE GENOMIC DNA]</scope>
    <source>
        <strain evidence="7 9">2789STDY5608854</strain>
    </source>
</reference>
<dbReference type="SUPFAM" id="SSF88659">
    <property type="entry name" value="Sigma3 and sigma4 domains of RNA polymerase sigma factors"/>
    <property type="match status" value="1"/>
</dbReference>
<evidence type="ECO:0000256" key="4">
    <source>
        <dbReference type="ARBA" id="ARBA00023163"/>
    </source>
</evidence>
<dbReference type="InterPro" id="IPR036388">
    <property type="entry name" value="WH-like_DNA-bd_sf"/>
</dbReference>
<dbReference type="NCBIfam" id="TIGR02937">
    <property type="entry name" value="sigma70-ECF"/>
    <property type="match status" value="1"/>
</dbReference>
<evidence type="ECO:0000259" key="6">
    <source>
        <dbReference type="Pfam" id="PF08281"/>
    </source>
</evidence>
<dbReference type="Proteomes" id="UP000095746">
    <property type="component" value="Unassembled WGS sequence"/>
</dbReference>
<name>A0A174RHI3_FLAPL</name>
<reference evidence="8 10" key="2">
    <citation type="journal article" date="2019" name="Nat. Med.">
        <title>A library of human gut bacterial isolates paired with longitudinal multiomics data enables mechanistic microbiome research.</title>
        <authorList>
            <person name="Poyet M."/>
            <person name="Groussin M."/>
            <person name="Gibbons S.M."/>
            <person name="Avila-Pacheco J."/>
            <person name="Jiang X."/>
            <person name="Kearney S.M."/>
            <person name="Perrotta A.R."/>
            <person name="Berdy B."/>
            <person name="Zhao S."/>
            <person name="Lieberman T.D."/>
            <person name="Swanson P.K."/>
            <person name="Smith M."/>
            <person name="Roesemann S."/>
            <person name="Alexander J.E."/>
            <person name="Rich S.A."/>
            <person name="Livny J."/>
            <person name="Vlamakis H."/>
            <person name="Clish C."/>
            <person name="Bullock K."/>
            <person name="Deik A."/>
            <person name="Scott J."/>
            <person name="Pierce K.A."/>
            <person name="Xavier R.J."/>
            <person name="Alm E.J."/>
        </authorList>
    </citation>
    <scope>NUCLEOTIDE SEQUENCE [LARGE SCALE GENOMIC DNA]</scope>
    <source>
        <strain evidence="8 10">BIOML-A5</strain>
    </source>
</reference>
<dbReference type="Gene3D" id="1.10.10.10">
    <property type="entry name" value="Winged helix-like DNA-binding domain superfamily/Winged helix DNA-binding domain"/>
    <property type="match status" value="1"/>
</dbReference>
<dbReference type="CDD" id="cd06171">
    <property type="entry name" value="Sigma70_r4"/>
    <property type="match status" value="1"/>
</dbReference>
<dbReference type="GO" id="GO:0006352">
    <property type="term" value="P:DNA-templated transcription initiation"/>
    <property type="evidence" value="ECO:0007669"/>
    <property type="project" value="InterPro"/>
</dbReference>